<dbReference type="Pfam" id="PF00583">
    <property type="entry name" value="Acetyltransf_1"/>
    <property type="match status" value="1"/>
</dbReference>
<proteinExistence type="predicted"/>
<evidence type="ECO:0000313" key="4">
    <source>
        <dbReference type="EMBL" id="CAH9049515.1"/>
    </source>
</evidence>
<dbReference type="GO" id="GO:0016747">
    <property type="term" value="F:acyltransferase activity, transferring groups other than amino-acyl groups"/>
    <property type="evidence" value="ECO:0007669"/>
    <property type="project" value="InterPro"/>
</dbReference>
<evidence type="ECO:0000259" key="3">
    <source>
        <dbReference type="PROSITE" id="PS51186"/>
    </source>
</evidence>
<dbReference type="Proteomes" id="UP001152467">
    <property type="component" value="Unassembled WGS sequence"/>
</dbReference>
<protein>
    <submittedName>
        <fullName evidence="4">Acetyltransferase</fullName>
        <ecNumber evidence="4">2.3.1.-</ecNumber>
    </submittedName>
</protein>
<keyword evidence="1 4" id="KW-0808">Transferase</keyword>
<dbReference type="CDD" id="cd04301">
    <property type="entry name" value="NAT_SF"/>
    <property type="match status" value="1"/>
</dbReference>
<dbReference type="InterPro" id="IPR000182">
    <property type="entry name" value="GNAT_dom"/>
</dbReference>
<dbReference type="PANTHER" id="PTHR43877">
    <property type="entry name" value="AMINOALKYLPHOSPHONATE N-ACETYLTRANSFERASE-RELATED-RELATED"/>
    <property type="match status" value="1"/>
</dbReference>
<dbReference type="InterPro" id="IPR050832">
    <property type="entry name" value="Bact_Acetyltransf"/>
</dbReference>
<keyword evidence="2 4" id="KW-0012">Acyltransferase</keyword>
<comment type="caution">
    <text evidence="4">The sequence shown here is derived from an EMBL/GenBank/DDBJ whole genome shotgun (WGS) entry which is preliminary data.</text>
</comment>
<dbReference type="AlphaFoldDB" id="A0A9W4QQT6"/>
<reference evidence="4" key="1">
    <citation type="submission" date="2022-07" db="EMBL/GenBank/DDBJ databases">
        <authorList>
            <person name="Criscuolo A."/>
        </authorList>
    </citation>
    <scope>NUCLEOTIDE SEQUENCE</scope>
    <source>
        <strain evidence="4">CIP111854</strain>
    </source>
</reference>
<accession>A0A9W4QQT6</accession>
<evidence type="ECO:0000313" key="5">
    <source>
        <dbReference type="Proteomes" id="UP001152467"/>
    </source>
</evidence>
<evidence type="ECO:0000256" key="2">
    <source>
        <dbReference type="ARBA" id="ARBA00023315"/>
    </source>
</evidence>
<name>A0A9W4QQT6_9GAMM</name>
<dbReference type="PROSITE" id="PS51186">
    <property type="entry name" value="GNAT"/>
    <property type="match status" value="1"/>
</dbReference>
<evidence type="ECO:0000256" key="1">
    <source>
        <dbReference type="ARBA" id="ARBA00022679"/>
    </source>
</evidence>
<feature type="domain" description="N-acetyltransferase" evidence="3">
    <location>
        <begin position="24"/>
        <end position="127"/>
    </location>
</feature>
<gene>
    <name evidence="4" type="primary">ttr</name>
    <name evidence="4" type="ORF">PSECIP111854_00149</name>
</gene>
<dbReference type="Gene3D" id="3.40.630.30">
    <property type="match status" value="1"/>
</dbReference>
<organism evidence="4 5">
    <name type="scientific">Pseudoalteromonas holothuriae</name>
    <dbReference type="NCBI Taxonomy" id="2963714"/>
    <lineage>
        <taxon>Bacteria</taxon>
        <taxon>Pseudomonadati</taxon>
        <taxon>Pseudomonadota</taxon>
        <taxon>Gammaproteobacteria</taxon>
        <taxon>Alteromonadales</taxon>
        <taxon>Pseudoalteromonadaceae</taxon>
        <taxon>Pseudoalteromonas</taxon>
    </lineage>
</organism>
<dbReference type="InterPro" id="IPR016181">
    <property type="entry name" value="Acyl_CoA_acyltransferase"/>
</dbReference>
<dbReference type="EC" id="2.3.1.-" evidence="4"/>
<dbReference type="EMBL" id="CAMAPC010000001">
    <property type="protein sequence ID" value="CAH9049515.1"/>
    <property type="molecule type" value="Genomic_DNA"/>
</dbReference>
<dbReference type="SUPFAM" id="SSF55729">
    <property type="entry name" value="Acyl-CoA N-acyltransferases (Nat)"/>
    <property type="match status" value="1"/>
</dbReference>
<dbReference type="RefSeq" id="WP_261625560.1">
    <property type="nucleotide sequence ID" value="NZ_CAMAPC010000001.1"/>
</dbReference>
<keyword evidence="5" id="KW-1185">Reference proteome</keyword>
<sequence length="127" mass="14516">MRFKAIQFTQSKSIAHIQLQLIELLGACINEGASLGFYAPANAHSLMQYWQQIEHELRQHKLTIFTVFHEQALIASAQLVPCRKQNGKHRAEIEKLLVHPEAQRQGLATKLMEAVKQFALTHHIKLL</sequence>